<evidence type="ECO:0000313" key="2">
    <source>
        <dbReference type="Proteomes" id="UP000789759"/>
    </source>
</evidence>
<evidence type="ECO:0000313" key="1">
    <source>
        <dbReference type="EMBL" id="CAG8627413.1"/>
    </source>
</evidence>
<dbReference type="EMBL" id="CAJVQA010005757">
    <property type="protein sequence ID" value="CAG8627413.1"/>
    <property type="molecule type" value="Genomic_DNA"/>
</dbReference>
<comment type="caution">
    <text evidence="1">The sequence shown here is derived from an EMBL/GenBank/DDBJ whole genome shotgun (WGS) entry which is preliminary data.</text>
</comment>
<dbReference type="AlphaFoldDB" id="A0A9N9GR16"/>
<sequence length="44" mass="5134">VYVSNSFRECICLSLSYYIRLSTSKMTTARRDNLNKRSVLSIFP</sequence>
<organism evidence="1 2">
    <name type="scientific">Cetraspora pellucida</name>
    <dbReference type="NCBI Taxonomy" id="1433469"/>
    <lineage>
        <taxon>Eukaryota</taxon>
        <taxon>Fungi</taxon>
        <taxon>Fungi incertae sedis</taxon>
        <taxon>Mucoromycota</taxon>
        <taxon>Glomeromycotina</taxon>
        <taxon>Glomeromycetes</taxon>
        <taxon>Diversisporales</taxon>
        <taxon>Gigasporaceae</taxon>
        <taxon>Cetraspora</taxon>
    </lineage>
</organism>
<name>A0A9N9GR16_9GLOM</name>
<gene>
    <name evidence="1" type="ORF">CPELLU_LOCUS8223</name>
</gene>
<proteinExistence type="predicted"/>
<reference evidence="1" key="1">
    <citation type="submission" date="2021-06" db="EMBL/GenBank/DDBJ databases">
        <authorList>
            <person name="Kallberg Y."/>
            <person name="Tangrot J."/>
            <person name="Rosling A."/>
        </authorList>
    </citation>
    <scope>NUCLEOTIDE SEQUENCE</scope>
    <source>
        <strain evidence="1">FL966</strain>
    </source>
</reference>
<feature type="non-terminal residue" evidence="1">
    <location>
        <position position="1"/>
    </location>
</feature>
<dbReference type="Proteomes" id="UP000789759">
    <property type="component" value="Unassembled WGS sequence"/>
</dbReference>
<protein>
    <submittedName>
        <fullName evidence="1">3176_t:CDS:1</fullName>
    </submittedName>
</protein>
<accession>A0A9N9GR16</accession>
<keyword evidence="2" id="KW-1185">Reference proteome</keyword>